<gene>
    <name evidence="2" type="ORF">LZC95_02360</name>
</gene>
<name>A0ABZ2KAI6_9BACT</name>
<organism evidence="2 3">
    <name type="scientific">Pendulispora brunnea</name>
    <dbReference type="NCBI Taxonomy" id="2905690"/>
    <lineage>
        <taxon>Bacteria</taxon>
        <taxon>Pseudomonadati</taxon>
        <taxon>Myxococcota</taxon>
        <taxon>Myxococcia</taxon>
        <taxon>Myxococcales</taxon>
        <taxon>Sorangiineae</taxon>
        <taxon>Pendulisporaceae</taxon>
        <taxon>Pendulispora</taxon>
    </lineage>
</organism>
<protein>
    <submittedName>
        <fullName evidence="2">DUF4331 domain-containing protein</fullName>
    </submittedName>
</protein>
<keyword evidence="3" id="KW-1185">Reference proteome</keyword>
<feature type="chain" id="PRO_5046882244" evidence="1">
    <location>
        <begin position="25"/>
        <end position="225"/>
    </location>
</feature>
<sequence>MHDFRWGAACAIAAVSVLSGPAQASDHLDAPSVTADPAADIADLFAWMSPDGRRVNLVMTLVAHRFSDRLQYVFHVDSGARFGKTTASTSIACRFDAAGTAECWAGDEDYLHGDASQPAGLEGRNQRFRVFAGLRDDPFFNNVKGARAAMNAAGNAKAKVDAAGCPMLDEATSRAVLDAWRHTDGGPARNFLQGWKVAALVVSVDRDVVARGGKLLAVWGGTYGS</sequence>
<keyword evidence="1" id="KW-0732">Signal</keyword>
<dbReference type="RefSeq" id="WP_394846292.1">
    <property type="nucleotide sequence ID" value="NZ_CP089982.1"/>
</dbReference>
<evidence type="ECO:0000313" key="2">
    <source>
        <dbReference type="EMBL" id="WXA95685.1"/>
    </source>
</evidence>
<proteinExistence type="predicted"/>
<dbReference type="Proteomes" id="UP001379533">
    <property type="component" value="Chromosome"/>
</dbReference>
<evidence type="ECO:0000256" key="1">
    <source>
        <dbReference type="SAM" id="SignalP"/>
    </source>
</evidence>
<reference evidence="2 3" key="1">
    <citation type="submission" date="2021-12" db="EMBL/GenBank/DDBJ databases">
        <title>Discovery of the Pendulisporaceae a myxobacterial family with distinct sporulation behavior and unique specialized metabolism.</title>
        <authorList>
            <person name="Garcia R."/>
            <person name="Popoff A."/>
            <person name="Bader C.D."/>
            <person name="Loehr J."/>
            <person name="Walesch S."/>
            <person name="Walt C."/>
            <person name="Boldt J."/>
            <person name="Bunk B."/>
            <person name="Haeckl F.J.F.P.J."/>
            <person name="Gunesch A.P."/>
            <person name="Birkelbach J."/>
            <person name="Nuebel U."/>
            <person name="Pietschmann T."/>
            <person name="Bach T."/>
            <person name="Mueller R."/>
        </authorList>
    </citation>
    <scope>NUCLEOTIDE SEQUENCE [LARGE SCALE GENOMIC DNA]</scope>
    <source>
        <strain evidence="2 3">MSr12523</strain>
    </source>
</reference>
<accession>A0ABZ2KAI6</accession>
<feature type="signal peptide" evidence="1">
    <location>
        <begin position="1"/>
        <end position="24"/>
    </location>
</feature>
<evidence type="ECO:0000313" key="3">
    <source>
        <dbReference type="Proteomes" id="UP001379533"/>
    </source>
</evidence>
<dbReference type="EMBL" id="CP089982">
    <property type="protein sequence ID" value="WXA95685.1"/>
    <property type="molecule type" value="Genomic_DNA"/>
</dbReference>